<dbReference type="EMBL" id="JARVCO010000010">
    <property type="protein sequence ID" value="MDZ8118743.1"/>
    <property type="molecule type" value="Genomic_DNA"/>
</dbReference>
<sequence>MSFNQTRDILDHARDFHRRLIRFYRSLRNSAANEITLRLIDDLVEHEQQLEHRLSDYEDGAALDTMDTFFKYMIATTDQTFENYLIPEQVDVEYVIKATRYFDEHLTRFYDGMAQRAMPGHVKEMLENLRQLEQREQVALSKLMVTLQEA</sequence>
<proteinExistence type="predicted"/>
<comment type="caution">
    <text evidence="1">The sequence shown here is derived from an EMBL/GenBank/DDBJ whole genome shotgun (WGS) entry which is preliminary data.</text>
</comment>
<protein>
    <recommendedName>
        <fullName evidence="3">Hemerythrin-like domain-containing protein</fullName>
    </recommendedName>
</protein>
<reference evidence="1 2" key="1">
    <citation type="journal article" date="2024" name="Appl. Environ. Microbiol.">
        <title>Pontiella agarivorans sp. nov., a novel marine anaerobic bacterium capable of degrading macroalgal polysaccharides and fixing nitrogen.</title>
        <authorList>
            <person name="Liu N."/>
            <person name="Kivenson V."/>
            <person name="Peng X."/>
            <person name="Cui Z."/>
            <person name="Lankiewicz T.S."/>
            <person name="Gosselin K.M."/>
            <person name="English C.J."/>
            <person name="Blair E.M."/>
            <person name="O'Malley M.A."/>
            <person name="Valentine D.L."/>
        </authorList>
    </citation>
    <scope>NUCLEOTIDE SEQUENCE [LARGE SCALE GENOMIC DNA]</scope>
    <source>
        <strain evidence="1 2">NLcol2</strain>
    </source>
</reference>
<gene>
    <name evidence="1" type="ORF">P9H32_08880</name>
</gene>
<accession>A0ABU5MX18</accession>
<dbReference type="InterPro" id="IPR009078">
    <property type="entry name" value="Ferritin-like_SF"/>
</dbReference>
<keyword evidence="2" id="KW-1185">Reference proteome</keyword>
<evidence type="ECO:0000313" key="2">
    <source>
        <dbReference type="Proteomes" id="UP001290861"/>
    </source>
</evidence>
<evidence type="ECO:0008006" key="3">
    <source>
        <dbReference type="Google" id="ProtNLM"/>
    </source>
</evidence>
<evidence type="ECO:0000313" key="1">
    <source>
        <dbReference type="EMBL" id="MDZ8118743.1"/>
    </source>
</evidence>
<dbReference type="Proteomes" id="UP001290861">
    <property type="component" value="Unassembled WGS sequence"/>
</dbReference>
<dbReference type="RefSeq" id="WP_322608541.1">
    <property type="nucleotide sequence ID" value="NZ_JARVCO010000010.1"/>
</dbReference>
<dbReference type="SUPFAM" id="SSF47240">
    <property type="entry name" value="Ferritin-like"/>
    <property type="match status" value="1"/>
</dbReference>
<name>A0ABU5MX18_9BACT</name>
<organism evidence="1 2">
    <name type="scientific">Pontiella agarivorans</name>
    <dbReference type="NCBI Taxonomy" id="3038953"/>
    <lineage>
        <taxon>Bacteria</taxon>
        <taxon>Pseudomonadati</taxon>
        <taxon>Kiritimatiellota</taxon>
        <taxon>Kiritimatiellia</taxon>
        <taxon>Kiritimatiellales</taxon>
        <taxon>Pontiellaceae</taxon>
        <taxon>Pontiella</taxon>
    </lineage>
</organism>